<evidence type="ECO:0000256" key="1">
    <source>
        <dbReference type="ARBA" id="ARBA00023015"/>
    </source>
</evidence>
<protein>
    <submittedName>
        <fullName evidence="5">DNA-binding transcriptional ArsR family regulator</fullName>
    </submittedName>
</protein>
<dbReference type="GO" id="GO:0003677">
    <property type="term" value="F:DNA binding"/>
    <property type="evidence" value="ECO:0007669"/>
    <property type="project" value="UniProtKB-KW"/>
</dbReference>
<keyword evidence="6" id="KW-1185">Reference proteome</keyword>
<dbReference type="Gene3D" id="1.10.10.10">
    <property type="entry name" value="Winged helix-like DNA-binding domain superfamily/Winged helix DNA-binding domain"/>
    <property type="match status" value="1"/>
</dbReference>
<dbReference type="InterPro" id="IPR001845">
    <property type="entry name" value="HTH_ArsR_DNA-bd_dom"/>
</dbReference>
<keyword evidence="1" id="KW-0805">Transcription regulation</keyword>
<dbReference type="PANTHER" id="PTHR43132:SF8">
    <property type="entry name" value="HTH-TYPE TRANSCRIPTIONAL REGULATOR KMTR"/>
    <property type="match status" value="1"/>
</dbReference>
<dbReference type="InterPro" id="IPR051011">
    <property type="entry name" value="Metal_resp_trans_reg"/>
</dbReference>
<dbReference type="Proteomes" id="UP000318336">
    <property type="component" value="Unassembled WGS sequence"/>
</dbReference>
<dbReference type="GO" id="GO:0003700">
    <property type="term" value="F:DNA-binding transcription factor activity"/>
    <property type="evidence" value="ECO:0007669"/>
    <property type="project" value="InterPro"/>
</dbReference>
<evidence type="ECO:0000259" key="4">
    <source>
        <dbReference type="PROSITE" id="PS50987"/>
    </source>
</evidence>
<dbReference type="Pfam" id="PF01022">
    <property type="entry name" value="HTH_5"/>
    <property type="match status" value="1"/>
</dbReference>
<dbReference type="SMART" id="SM00418">
    <property type="entry name" value="HTH_ARSR"/>
    <property type="match status" value="1"/>
</dbReference>
<evidence type="ECO:0000256" key="2">
    <source>
        <dbReference type="ARBA" id="ARBA00023125"/>
    </source>
</evidence>
<reference evidence="5 6" key="1">
    <citation type="submission" date="2019-06" db="EMBL/GenBank/DDBJ databases">
        <title>Sequencing the genomes of 1000 actinobacteria strains.</title>
        <authorList>
            <person name="Klenk H.-P."/>
        </authorList>
    </citation>
    <scope>NUCLEOTIDE SEQUENCE [LARGE SCALE GENOMIC DNA]</scope>
    <source>
        <strain evidence="5 6">DSM 24617</strain>
    </source>
</reference>
<dbReference type="EMBL" id="VFOK01000001">
    <property type="protein sequence ID" value="TQL32259.1"/>
    <property type="molecule type" value="Genomic_DNA"/>
</dbReference>
<dbReference type="PANTHER" id="PTHR43132">
    <property type="entry name" value="ARSENICAL RESISTANCE OPERON REPRESSOR ARSR-RELATED"/>
    <property type="match status" value="1"/>
</dbReference>
<dbReference type="InterPro" id="IPR036388">
    <property type="entry name" value="WH-like_DNA-bd_sf"/>
</dbReference>
<gene>
    <name evidence="5" type="ORF">FB554_0379</name>
</gene>
<organism evidence="5 6">
    <name type="scientific">Barrientosiimonas humi</name>
    <dbReference type="NCBI Taxonomy" id="999931"/>
    <lineage>
        <taxon>Bacteria</taxon>
        <taxon>Bacillati</taxon>
        <taxon>Actinomycetota</taxon>
        <taxon>Actinomycetes</taxon>
        <taxon>Micrococcales</taxon>
        <taxon>Dermacoccaceae</taxon>
        <taxon>Barrientosiimonas</taxon>
    </lineage>
</organism>
<dbReference type="SUPFAM" id="SSF46785">
    <property type="entry name" value="Winged helix' DNA-binding domain"/>
    <property type="match status" value="1"/>
</dbReference>
<accession>A0A542X8U8</accession>
<dbReference type="RefSeq" id="WP_142004384.1">
    <property type="nucleotide sequence ID" value="NZ_CAJTBP010000001.1"/>
</dbReference>
<dbReference type="OrthoDB" id="9810923at2"/>
<dbReference type="AlphaFoldDB" id="A0A542X8U8"/>
<evidence type="ECO:0000256" key="3">
    <source>
        <dbReference type="ARBA" id="ARBA00023163"/>
    </source>
</evidence>
<keyword evidence="2 5" id="KW-0238">DNA-binding</keyword>
<keyword evidence="3" id="KW-0804">Transcription</keyword>
<dbReference type="InterPro" id="IPR011991">
    <property type="entry name" value="ArsR-like_HTH"/>
</dbReference>
<comment type="caution">
    <text evidence="5">The sequence shown here is derived from an EMBL/GenBank/DDBJ whole genome shotgun (WGS) entry which is preliminary data.</text>
</comment>
<sequence length="117" mass="12818">MHASTHPPAWSEDVVTLAVEVLRVLADPTRLQLAGLLLDEERSVSELAAALGKPTPAVSQHLAKMRMARLVITRKQGTSVLYRVENDHVRQLVTDAIGHVEHLLDDVPAHHRVAGES</sequence>
<dbReference type="PROSITE" id="PS50987">
    <property type="entry name" value="HTH_ARSR_2"/>
    <property type="match status" value="1"/>
</dbReference>
<feature type="domain" description="HTH arsR-type" evidence="4">
    <location>
        <begin position="10"/>
        <end position="104"/>
    </location>
</feature>
<evidence type="ECO:0000313" key="6">
    <source>
        <dbReference type="Proteomes" id="UP000318336"/>
    </source>
</evidence>
<dbReference type="NCBIfam" id="NF033788">
    <property type="entry name" value="HTH_metalloreg"/>
    <property type="match status" value="1"/>
</dbReference>
<dbReference type="InterPro" id="IPR036390">
    <property type="entry name" value="WH_DNA-bd_sf"/>
</dbReference>
<proteinExistence type="predicted"/>
<dbReference type="PRINTS" id="PR00778">
    <property type="entry name" value="HTHARSR"/>
</dbReference>
<dbReference type="CDD" id="cd00090">
    <property type="entry name" value="HTH_ARSR"/>
    <property type="match status" value="1"/>
</dbReference>
<name>A0A542X8U8_9MICO</name>
<evidence type="ECO:0000313" key="5">
    <source>
        <dbReference type="EMBL" id="TQL32259.1"/>
    </source>
</evidence>